<dbReference type="Pfam" id="PF13966">
    <property type="entry name" value="zf-RVT"/>
    <property type="match status" value="1"/>
</dbReference>
<gene>
    <name evidence="3" type="ORF">R1sor_011651</name>
</gene>
<dbReference type="InterPro" id="IPR026960">
    <property type="entry name" value="RVT-Znf"/>
</dbReference>
<reference evidence="3 4" key="1">
    <citation type="submission" date="2024-09" db="EMBL/GenBank/DDBJ databases">
        <title>Chromosome-scale assembly of Riccia sorocarpa.</title>
        <authorList>
            <person name="Paukszto L."/>
        </authorList>
    </citation>
    <scope>NUCLEOTIDE SEQUENCE [LARGE SCALE GENOMIC DNA]</scope>
    <source>
        <strain evidence="3">LP-2024</strain>
        <tissue evidence="3">Aerial parts of the thallus</tissue>
    </source>
</reference>
<sequence length="295" mass="33457">MAAPPENEMAVPPLALADNGVPEGTDKARAGGAAPALSHKVQVVAGFVTFILQDLVLTTTCSSWQWQGEVEAWTGWSKPTAAWCKILRPQSNRKGDALAGWWIPVQDNARWLKRWKDLWRVAGSQKWKLWTWRFLRQAFFTGQRTSKMNISDGSCTRCGGELETYHHLFWDCNSVKPNWRRLLERLSSTHRGATTWSLLKIIDESMIDKAENWALLHTTIQCLLQIWRDRNMSAFRHRNQITPVQVILKAARDTIEAALSARVPAAMWSKGQDGLRVINTWIQGDGGTLDLELEL</sequence>
<dbReference type="AlphaFoldDB" id="A0ABD3I1G1"/>
<evidence type="ECO:0000313" key="3">
    <source>
        <dbReference type="EMBL" id="KAL3697575.1"/>
    </source>
</evidence>
<evidence type="ECO:0000259" key="2">
    <source>
        <dbReference type="Pfam" id="PF13966"/>
    </source>
</evidence>
<dbReference type="EMBL" id="JBJQOH010000002">
    <property type="protein sequence ID" value="KAL3697575.1"/>
    <property type="molecule type" value="Genomic_DNA"/>
</dbReference>
<evidence type="ECO:0000256" key="1">
    <source>
        <dbReference type="SAM" id="MobiDB-lite"/>
    </source>
</evidence>
<feature type="region of interest" description="Disordered" evidence="1">
    <location>
        <begin position="1"/>
        <end position="31"/>
    </location>
</feature>
<accession>A0ABD3I1G1</accession>
<comment type="caution">
    <text evidence="3">The sequence shown here is derived from an EMBL/GenBank/DDBJ whole genome shotgun (WGS) entry which is preliminary data.</text>
</comment>
<dbReference type="Proteomes" id="UP001633002">
    <property type="component" value="Unassembled WGS sequence"/>
</dbReference>
<protein>
    <recommendedName>
        <fullName evidence="2">Reverse transcriptase zinc-binding domain-containing protein</fullName>
    </recommendedName>
</protein>
<feature type="domain" description="Reverse transcriptase zinc-binding" evidence="2">
    <location>
        <begin position="113"/>
        <end position="179"/>
    </location>
</feature>
<evidence type="ECO:0000313" key="4">
    <source>
        <dbReference type="Proteomes" id="UP001633002"/>
    </source>
</evidence>
<proteinExistence type="predicted"/>
<keyword evidence="4" id="KW-1185">Reference proteome</keyword>
<name>A0ABD3I1G1_9MARC</name>
<organism evidence="3 4">
    <name type="scientific">Riccia sorocarpa</name>
    <dbReference type="NCBI Taxonomy" id="122646"/>
    <lineage>
        <taxon>Eukaryota</taxon>
        <taxon>Viridiplantae</taxon>
        <taxon>Streptophyta</taxon>
        <taxon>Embryophyta</taxon>
        <taxon>Marchantiophyta</taxon>
        <taxon>Marchantiopsida</taxon>
        <taxon>Marchantiidae</taxon>
        <taxon>Marchantiales</taxon>
        <taxon>Ricciaceae</taxon>
        <taxon>Riccia</taxon>
    </lineage>
</organism>